<dbReference type="Pfam" id="PF00583">
    <property type="entry name" value="Acetyltransf_1"/>
    <property type="match status" value="1"/>
</dbReference>
<feature type="domain" description="N-acetyltransferase" evidence="3">
    <location>
        <begin position="3"/>
        <end position="207"/>
    </location>
</feature>
<sequence length="348" mass="37398">MPLTIAAATPADTDLFPALRALDAAVGRADRWDMPLLDAQPYLAFHRNPPPDHDVAYGLAYAGAELAGYTSLLFPLRENTHTVEVHVLDVHPEHRRRGAGRALADFAVAQARRRGRTTLLGPTARQLPGGPPRPAAGPAFAAGLGAANALDEVRRRLDVRAVDPAALAALVDAARPHAAGYSLVRWGAAAPAEYVEDVAYLDSRLLGDAPLGDLALEPQRVDAARVRATEELAAARLARPYNVGARHDATGRLVAWTQVRCTDNDLGHAWQQITLVDPAHRGHRLGLLIKAENLRYALAGEPGLRVIDTFNAAVNGPMIAINEQLGYRPLDGWDNWQWVLPPAATVDG</sequence>
<reference evidence="4" key="2">
    <citation type="submission" date="2020-09" db="EMBL/GenBank/DDBJ databases">
        <authorList>
            <person name="Sun Q."/>
            <person name="Ohkuma M."/>
        </authorList>
    </citation>
    <scope>NUCLEOTIDE SEQUENCE</scope>
    <source>
        <strain evidence="4">JCM 3090</strain>
    </source>
</reference>
<dbReference type="RefSeq" id="WP_189169916.1">
    <property type="nucleotide sequence ID" value="NZ_BMQB01000004.1"/>
</dbReference>
<comment type="caution">
    <text evidence="4">The sequence shown here is derived from an EMBL/GenBank/DDBJ whole genome shotgun (WGS) entry which is preliminary data.</text>
</comment>
<dbReference type="Gene3D" id="3.40.630.30">
    <property type="match status" value="1"/>
</dbReference>
<keyword evidence="5" id="KW-1185">Reference proteome</keyword>
<dbReference type="PROSITE" id="PS51186">
    <property type="entry name" value="GNAT"/>
    <property type="match status" value="1"/>
</dbReference>
<dbReference type="EMBL" id="BMQB01000004">
    <property type="protein sequence ID" value="GGJ90946.1"/>
    <property type="molecule type" value="Genomic_DNA"/>
</dbReference>
<dbReference type="InterPro" id="IPR050832">
    <property type="entry name" value="Bact_Acetyltransf"/>
</dbReference>
<dbReference type="GO" id="GO:0016747">
    <property type="term" value="F:acyltransferase activity, transferring groups other than amino-acyl groups"/>
    <property type="evidence" value="ECO:0007669"/>
    <property type="project" value="InterPro"/>
</dbReference>
<gene>
    <name evidence="4" type="ORF">GCM10010123_21030</name>
</gene>
<accession>A0A8J3F922</accession>
<evidence type="ECO:0000259" key="3">
    <source>
        <dbReference type="PROSITE" id="PS51186"/>
    </source>
</evidence>
<dbReference type="AlphaFoldDB" id="A0A8J3F922"/>
<proteinExistence type="predicted"/>
<dbReference type="CDD" id="cd04301">
    <property type="entry name" value="NAT_SF"/>
    <property type="match status" value="1"/>
</dbReference>
<name>A0A8J3F922_9ACTN</name>
<organism evidence="4 5">
    <name type="scientific">Pilimelia anulata</name>
    <dbReference type="NCBI Taxonomy" id="53371"/>
    <lineage>
        <taxon>Bacteria</taxon>
        <taxon>Bacillati</taxon>
        <taxon>Actinomycetota</taxon>
        <taxon>Actinomycetes</taxon>
        <taxon>Micromonosporales</taxon>
        <taxon>Micromonosporaceae</taxon>
        <taxon>Pilimelia</taxon>
    </lineage>
</organism>
<protein>
    <submittedName>
        <fullName evidence="4">GNAT family N-acetyltransferase</fullName>
    </submittedName>
</protein>
<evidence type="ECO:0000313" key="4">
    <source>
        <dbReference type="EMBL" id="GGJ90946.1"/>
    </source>
</evidence>
<dbReference type="PANTHER" id="PTHR43877">
    <property type="entry name" value="AMINOALKYLPHOSPHONATE N-ACETYLTRANSFERASE-RELATED-RELATED"/>
    <property type="match status" value="1"/>
</dbReference>
<evidence type="ECO:0000256" key="2">
    <source>
        <dbReference type="ARBA" id="ARBA00023315"/>
    </source>
</evidence>
<evidence type="ECO:0000256" key="1">
    <source>
        <dbReference type="ARBA" id="ARBA00022679"/>
    </source>
</evidence>
<evidence type="ECO:0000313" key="5">
    <source>
        <dbReference type="Proteomes" id="UP000649739"/>
    </source>
</evidence>
<dbReference type="InterPro" id="IPR000182">
    <property type="entry name" value="GNAT_dom"/>
</dbReference>
<reference evidence="4" key="1">
    <citation type="journal article" date="2014" name="Int. J. Syst. Evol. Microbiol.">
        <title>Complete genome sequence of Corynebacterium casei LMG S-19264T (=DSM 44701T), isolated from a smear-ripened cheese.</title>
        <authorList>
            <consortium name="US DOE Joint Genome Institute (JGI-PGF)"/>
            <person name="Walter F."/>
            <person name="Albersmeier A."/>
            <person name="Kalinowski J."/>
            <person name="Ruckert C."/>
        </authorList>
    </citation>
    <scope>NUCLEOTIDE SEQUENCE</scope>
    <source>
        <strain evidence="4">JCM 3090</strain>
    </source>
</reference>
<keyword evidence="2" id="KW-0012">Acyltransferase</keyword>
<dbReference type="Proteomes" id="UP000649739">
    <property type="component" value="Unassembled WGS sequence"/>
</dbReference>
<keyword evidence="1" id="KW-0808">Transferase</keyword>
<dbReference type="SUPFAM" id="SSF55729">
    <property type="entry name" value="Acyl-CoA N-acyltransferases (Nat)"/>
    <property type="match status" value="2"/>
</dbReference>
<dbReference type="InterPro" id="IPR016181">
    <property type="entry name" value="Acyl_CoA_acyltransferase"/>
</dbReference>